<evidence type="ECO:0000256" key="1">
    <source>
        <dbReference type="ARBA" id="ARBA00004651"/>
    </source>
</evidence>
<protein>
    <recommendedName>
        <fullName evidence="9">Membrane protein 6-pyruvoyl-tetrahydropterin synthase-related domain-containing protein</fullName>
    </recommendedName>
</protein>
<name>A0A1F5N4N8_9BACT</name>
<evidence type="ECO:0000256" key="3">
    <source>
        <dbReference type="ARBA" id="ARBA00022676"/>
    </source>
</evidence>
<feature type="transmembrane region" description="Helical" evidence="8">
    <location>
        <begin position="374"/>
        <end position="391"/>
    </location>
</feature>
<evidence type="ECO:0000313" key="10">
    <source>
        <dbReference type="EMBL" id="OGE72420.1"/>
    </source>
</evidence>
<feature type="transmembrane region" description="Helical" evidence="8">
    <location>
        <begin position="247"/>
        <end position="269"/>
    </location>
</feature>
<dbReference type="STRING" id="1797794.A3H40_04210"/>
<gene>
    <name evidence="10" type="ORF">A3H40_04210</name>
</gene>
<dbReference type="Proteomes" id="UP000177057">
    <property type="component" value="Unassembled WGS sequence"/>
</dbReference>
<evidence type="ECO:0000256" key="7">
    <source>
        <dbReference type="ARBA" id="ARBA00023136"/>
    </source>
</evidence>
<dbReference type="InterPro" id="IPR018776">
    <property type="entry name" value="Membrane_prot_PTPS-rel_domain"/>
</dbReference>
<dbReference type="EMBL" id="MFDV01000008">
    <property type="protein sequence ID" value="OGE72420.1"/>
    <property type="molecule type" value="Genomic_DNA"/>
</dbReference>
<dbReference type="GO" id="GO:0016763">
    <property type="term" value="F:pentosyltransferase activity"/>
    <property type="evidence" value="ECO:0007669"/>
    <property type="project" value="TreeGrafter"/>
</dbReference>
<feature type="transmembrane region" description="Helical" evidence="8">
    <location>
        <begin position="520"/>
        <end position="538"/>
    </location>
</feature>
<feature type="transmembrane region" description="Helical" evidence="8">
    <location>
        <begin position="345"/>
        <end position="367"/>
    </location>
</feature>
<dbReference type="PANTHER" id="PTHR33908">
    <property type="entry name" value="MANNOSYLTRANSFERASE YKCB-RELATED"/>
    <property type="match status" value="1"/>
</dbReference>
<evidence type="ECO:0000256" key="6">
    <source>
        <dbReference type="ARBA" id="ARBA00022989"/>
    </source>
</evidence>
<reference evidence="10 11" key="1">
    <citation type="journal article" date="2016" name="Nat. Commun.">
        <title>Thousands of microbial genomes shed light on interconnected biogeochemical processes in an aquifer system.</title>
        <authorList>
            <person name="Anantharaman K."/>
            <person name="Brown C.T."/>
            <person name="Hug L.A."/>
            <person name="Sharon I."/>
            <person name="Castelle C.J."/>
            <person name="Probst A.J."/>
            <person name="Thomas B.C."/>
            <person name="Singh A."/>
            <person name="Wilkins M.J."/>
            <person name="Karaoz U."/>
            <person name="Brodie E.L."/>
            <person name="Williams K.H."/>
            <person name="Hubbard S.S."/>
            <person name="Banfield J.F."/>
        </authorList>
    </citation>
    <scope>NUCLEOTIDE SEQUENCE [LARGE SCALE GENOMIC DNA]</scope>
</reference>
<dbReference type="Pfam" id="PF10131">
    <property type="entry name" value="PTPS_related"/>
    <property type="match status" value="1"/>
</dbReference>
<keyword evidence="6 8" id="KW-1133">Transmembrane helix</keyword>
<feature type="transmembrane region" description="Helical" evidence="8">
    <location>
        <begin position="213"/>
        <end position="235"/>
    </location>
</feature>
<sequence length="539" mass="61573">MKKSLIISAFLILIILPTLLPYFNAKFFYTQDYIFIARLHQMSAALSSGQFPVRWASDLRYGEPIFNFYAPLPYYIGAVIHLLGFNFIWVAKILFILASILSAASMFVLANKLSGRKAGVLAAVLYTYAPYRAVDMYVRGSLSEIWAFIFFPLIFYSSLILIEKVNLKKLCFLAVSLAGLFLTHNVTTLMFLPFLVLWWIYLILKEKKWRNVGHLFLASVLGFGLAAFFLLPAVFEQDFIQTTYLTVGYFNFRAHFVAFKQFFSLFWGYGSSVWGSNDGLSFQLGWVNFLILGLVAVLVIFRRNDKKFLGLCSILGISFILSLFLQHNKSAFLWEAFSLMAFIQFPWRFLGISIFTVSLMGGAIVPYLKNRLRFLYFILIIAAISSTVMYFRPKEYADANFFDKFLQIAMMHKGVDLTKDYLPIWVKTVDGEGFDVPRADKGVIKVSHIGRRTNALDFSINVISDSMIEIPITYFPGWEVRANNAVVTQSSPSKMGLIRFELPKGNYQIEIKLQDTPIRVIGNMISLLSALVVIFLWIK</sequence>
<keyword evidence="7 8" id="KW-0472">Membrane</keyword>
<keyword evidence="3" id="KW-0328">Glycosyltransferase</keyword>
<evidence type="ECO:0000259" key="9">
    <source>
        <dbReference type="Pfam" id="PF10131"/>
    </source>
</evidence>
<keyword evidence="2" id="KW-1003">Cell membrane</keyword>
<evidence type="ECO:0000256" key="8">
    <source>
        <dbReference type="SAM" id="Phobius"/>
    </source>
</evidence>
<dbReference type="AlphaFoldDB" id="A0A1F5N4N8"/>
<dbReference type="GO" id="GO:0009103">
    <property type="term" value="P:lipopolysaccharide biosynthetic process"/>
    <property type="evidence" value="ECO:0007669"/>
    <property type="project" value="UniProtKB-ARBA"/>
</dbReference>
<feature type="transmembrane region" description="Helical" evidence="8">
    <location>
        <begin position="281"/>
        <end position="301"/>
    </location>
</feature>
<dbReference type="PANTHER" id="PTHR33908:SF11">
    <property type="entry name" value="MEMBRANE PROTEIN"/>
    <property type="match status" value="1"/>
</dbReference>
<feature type="transmembrane region" description="Helical" evidence="8">
    <location>
        <begin position="74"/>
        <end position="101"/>
    </location>
</feature>
<dbReference type="GO" id="GO:0005886">
    <property type="term" value="C:plasma membrane"/>
    <property type="evidence" value="ECO:0007669"/>
    <property type="project" value="UniProtKB-SubCell"/>
</dbReference>
<feature type="transmembrane region" description="Helical" evidence="8">
    <location>
        <begin position="145"/>
        <end position="162"/>
    </location>
</feature>
<comment type="caution">
    <text evidence="10">The sequence shown here is derived from an EMBL/GenBank/DDBJ whole genome shotgun (WGS) entry which is preliminary data.</text>
</comment>
<evidence type="ECO:0000256" key="5">
    <source>
        <dbReference type="ARBA" id="ARBA00022692"/>
    </source>
</evidence>
<evidence type="ECO:0000256" key="2">
    <source>
        <dbReference type="ARBA" id="ARBA00022475"/>
    </source>
</evidence>
<organism evidence="10 11">
    <name type="scientific">Candidatus Daviesbacteria bacterium RIFCSPLOWO2_02_FULL_38_15</name>
    <dbReference type="NCBI Taxonomy" id="1797794"/>
    <lineage>
        <taxon>Bacteria</taxon>
        <taxon>Candidatus Daviesiibacteriota</taxon>
    </lineage>
</organism>
<feature type="transmembrane region" description="Helical" evidence="8">
    <location>
        <begin position="174"/>
        <end position="201"/>
    </location>
</feature>
<evidence type="ECO:0000313" key="11">
    <source>
        <dbReference type="Proteomes" id="UP000177057"/>
    </source>
</evidence>
<keyword evidence="4" id="KW-0808">Transferase</keyword>
<feature type="domain" description="Membrane protein 6-pyruvoyl-tetrahydropterin synthase-related" evidence="9">
    <location>
        <begin position="66"/>
        <end position="409"/>
    </location>
</feature>
<evidence type="ECO:0000256" key="4">
    <source>
        <dbReference type="ARBA" id="ARBA00022679"/>
    </source>
</evidence>
<keyword evidence="5 8" id="KW-0812">Transmembrane</keyword>
<proteinExistence type="predicted"/>
<feature type="transmembrane region" description="Helical" evidence="8">
    <location>
        <begin position="308"/>
        <end position="325"/>
    </location>
</feature>
<dbReference type="InterPro" id="IPR050297">
    <property type="entry name" value="LipidA_mod_glycosyltrf_83"/>
</dbReference>
<accession>A0A1F5N4N8</accession>
<comment type="subcellular location">
    <subcellularLocation>
        <location evidence="1">Cell membrane</location>
        <topology evidence="1">Multi-pass membrane protein</topology>
    </subcellularLocation>
</comment>